<evidence type="ECO:0000313" key="2">
    <source>
        <dbReference type="EMBL" id="PXF47775.1"/>
    </source>
</evidence>
<keyword evidence="1" id="KW-0472">Membrane</keyword>
<dbReference type="Proteomes" id="UP000247409">
    <property type="component" value="Unassembled WGS sequence"/>
</dbReference>
<dbReference type="OrthoDB" id="10472404at2759"/>
<dbReference type="AlphaFoldDB" id="A0A2V3J0C2"/>
<organism evidence="2 3">
    <name type="scientific">Gracilariopsis chorda</name>
    <dbReference type="NCBI Taxonomy" id="448386"/>
    <lineage>
        <taxon>Eukaryota</taxon>
        <taxon>Rhodophyta</taxon>
        <taxon>Florideophyceae</taxon>
        <taxon>Rhodymeniophycidae</taxon>
        <taxon>Gracilariales</taxon>
        <taxon>Gracilariaceae</taxon>
        <taxon>Gracilariopsis</taxon>
    </lineage>
</organism>
<evidence type="ECO:0000313" key="3">
    <source>
        <dbReference type="Proteomes" id="UP000247409"/>
    </source>
</evidence>
<accession>A0A2V3J0C2</accession>
<name>A0A2V3J0C2_9FLOR</name>
<keyword evidence="3" id="KW-1185">Reference proteome</keyword>
<protein>
    <submittedName>
        <fullName evidence="2">Uncharacterized protein</fullName>
    </submittedName>
</protein>
<sequence>MCSVEVLSGYRVKNVLYLYTSMTNHPVDLNVPDFQRQYVEEWVREDMKTSLRMIQPQLLHFPNGSLERGPWQKTTTLFSRWGASDKLSSHGAMVMEDVLAITTALRRKQQRVSQAEDSLVPSNIAILALPLLMALVPSTVLGDQTSLGILIYVTFTDVMNVFPFLIKGVELFMTGNMEERETVAYHVGDNQFGEIEMWAALCAGPSGFERTGAVFVAISVVLIVTGIAIEFIANRVQKRRRMQASLLDEEKKLRTQNDAGCSYESSGSV</sequence>
<keyword evidence="1" id="KW-1133">Transmembrane helix</keyword>
<dbReference type="EMBL" id="NBIV01000020">
    <property type="protein sequence ID" value="PXF47775.1"/>
    <property type="molecule type" value="Genomic_DNA"/>
</dbReference>
<gene>
    <name evidence="2" type="ORF">BWQ96_02457</name>
</gene>
<evidence type="ECO:0000256" key="1">
    <source>
        <dbReference type="SAM" id="Phobius"/>
    </source>
</evidence>
<reference evidence="2 3" key="1">
    <citation type="journal article" date="2018" name="Mol. Biol. Evol.">
        <title>Analysis of the draft genome of the red seaweed Gracilariopsis chorda provides insights into genome size evolution in Rhodophyta.</title>
        <authorList>
            <person name="Lee J."/>
            <person name="Yang E.C."/>
            <person name="Graf L."/>
            <person name="Yang J.H."/>
            <person name="Qiu H."/>
            <person name="Zel Zion U."/>
            <person name="Chan C.X."/>
            <person name="Stephens T.G."/>
            <person name="Weber A.P.M."/>
            <person name="Boo G.H."/>
            <person name="Boo S.M."/>
            <person name="Kim K.M."/>
            <person name="Shin Y."/>
            <person name="Jung M."/>
            <person name="Lee S.J."/>
            <person name="Yim H.S."/>
            <person name="Lee J.H."/>
            <person name="Bhattacharya D."/>
            <person name="Yoon H.S."/>
        </authorList>
    </citation>
    <scope>NUCLEOTIDE SEQUENCE [LARGE SCALE GENOMIC DNA]</scope>
    <source>
        <strain evidence="2 3">SKKU-2015</strain>
        <tissue evidence="2">Whole body</tissue>
    </source>
</reference>
<keyword evidence="1" id="KW-0812">Transmembrane</keyword>
<feature type="transmembrane region" description="Helical" evidence="1">
    <location>
        <begin position="124"/>
        <end position="142"/>
    </location>
</feature>
<comment type="caution">
    <text evidence="2">The sequence shown here is derived from an EMBL/GenBank/DDBJ whole genome shotgun (WGS) entry which is preliminary data.</text>
</comment>
<feature type="transmembrane region" description="Helical" evidence="1">
    <location>
        <begin position="213"/>
        <end position="233"/>
    </location>
</feature>
<proteinExistence type="predicted"/>